<dbReference type="WBParaSite" id="MBELARI_LOCUS18855">
    <property type="protein sequence ID" value="MBELARI_LOCUS18855"/>
    <property type="gene ID" value="MBELARI_LOCUS18855"/>
</dbReference>
<feature type="chain" id="PRO_5042226549" evidence="2">
    <location>
        <begin position="20"/>
        <end position="283"/>
    </location>
</feature>
<sequence>MNTLHSGINFLLLLHTAFGHSNQQQSQEEPLSEISWSELHSTLVTQQHQAQQFAQSTALFKELASVLDKMLKSDDFEARVLIEIRKLISRLGSEKNETEQFLKRMEKQRLAISNKKDEQLREKKRLEDEDEEASSEEENEGNQHERGSRVIRGWSFLHRAANDQMNSAENLKTTGEKLEREDPEDLQDSDEKDDETRVAIEELDDRVKNLVSMLEEISTIYDETNDLDKQLNEWLLFLNKILPHGMEIGKDLDLDNEKLIEKSLKELKHKLNKMTKKKHETKA</sequence>
<name>A0AAF3EXB3_9BILA</name>
<feature type="compositionally biased region" description="Acidic residues" evidence="1">
    <location>
        <begin position="128"/>
        <end position="140"/>
    </location>
</feature>
<evidence type="ECO:0000313" key="4">
    <source>
        <dbReference type="WBParaSite" id="MBELARI_LOCUS18855"/>
    </source>
</evidence>
<proteinExistence type="predicted"/>
<feature type="compositionally biased region" description="Basic and acidic residues" evidence="1">
    <location>
        <begin position="113"/>
        <end position="127"/>
    </location>
</feature>
<evidence type="ECO:0000256" key="2">
    <source>
        <dbReference type="SAM" id="SignalP"/>
    </source>
</evidence>
<protein>
    <submittedName>
        <fullName evidence="4">Uncharacterized protein</fullName>
    </submittedName>
</protein>
<feature type="compositionally biased region" description="Polar residues" evidence="1">
    <location>
        <begin position="163"/>
        <end position="173"/>
    </location>
</feature>
<keyword evidence="2" id="KW-0732">Signal</keyword>
<evidence type="ECO:0000313" key="3">
    <source>
        <dbReference type="Proteomes" id="UP000887575"/>
    </source>
</evidence>
<keyword evidence="3" id="KW-1185">Reference proteome</keyword>
<feature type="region of interest" description="Disordered" evidence="1">
    <location>
        <begin position="163"/>
        <end position="194"/>
    </location>
</feature>
<organism evidence="3 4">
    <name type="scientific">Mesorhabditis belari</name>
    <dbReference type="NCBI Taxonomy" id="2138241"/>
    <lineage>
        <taxon>Eukaryota</taxon>
        <taxon>Metazoa</taxon>
        <taxon>Ecdysozoa</taxon>
        <taxon>Nematoda</taxon>
        <taxon>Chromadorea</taxon>
        <taxon>Rhabditida</taxon>
        <taxon>Rhabditina</taxon>
        <taxon>Rhabditomorpha</taxon>
        <taxon>Rhabditoidea</taxon>
        <taxon>Rhabditidae</taxon>
        <taxon>Mesorhabditinae</taxon>
        <taxon>Mesorhabditis</taxon>
    </lineage>
</organism>
<feature type="signal peptide" evidence="2">
    <location>
        <begin position="1"/>
        <end position="19"/>
    </location>
</feature>
<accession>A0AAF3EXB3</accession>
<dbReference type="AlphaFoldDB" id="A0AAF3EXB3"/>
<feature type="compositionally biased region" description="Acidic residues" evidence="1">
    <location>
        <begin position="181"/>
        <end position="193"/>
    </location>
</feature>
<evidence type="ECO:0000256" key="1">
    <source>
        <dbReference type="SAM" id="MobiDB-lite"/>
    </source>
</evidence>
<reference evidence="4" key="1">
    <citation type="submission" date="2024-02" db="UniProtKB">
        <authorList>
            <consortium name="WormBaseParasite"/>
        </authorList>
    </citation>
    <scope>IDENTIFICATION</scope>
</reference>
<dbReference type="Proteomes" id="UP000887575">
    <property type="component" value="Unassembled WGS sequence"/>
</dbReference>
<feature type="region of interest" description="Disordered" evidence="1">
    <location>
        <begin position="113"/>
        <end position="147"/>
    </location>
</feature>